<evidence type="ECO:0000259" key="3">
    <source>
        <dbReference type="Pfam" id="PF17479"/>
    </source>
</evidence>
<organism evidence="4 5">
    <name type="scientific">Streptomyces marispadix</name>
    <dbReference type="NCBI Taxonomy" id="2922868"/>
    <lineage>
        <taxon>Bacteria</taxon>
        <taxon>Bacillati</taxon>
        <taxon>Actinomycetota</taxon>
        <taxon>Actinomycetes</taxon>
        <taxon>Kitasatosporales</taxon>
        <taxon>Streptomycetaceae</taxon>
        <taxon>Streptomyces</taxon>
    </lineage>
</organism>
<dbReference type="Pfam" id="PF11258">
    <property type="entry name" value="DUF3048"/>
    <property type="match status" value="1"/>
</dbReference>
<feature type="domain" description="DUF3048" evidence="3">
    <location>
        <begin position="206"/>
        <end position="318"/>
    </location>
</feature>
<dbReference type="RefSeq" id="WP_241059695.1">
    <property type="nucleotide sequence ID" value="NZ_JAKWJU010000002.1"/>
</dbReference>
<dbReference type="SUPFAM" id="SSF159774">
    <property type="entry name" value="YerB-like"/>
    <property type="match status" value="1"/>
</dbReference>
<dbReference type="PROSITE" id="PS51257">
    <property type="entry name" value="PROKAR_LIPOPROTEIN"/>
    <property type="match status" value="1"/>
</dbReference>
<sequence length="324" mass="34215">MEWTGTRRTVLLTAGLSLLAAACESGDGDGGGGGGGDGERSPFTGRKGAGDKVLAVKIDNVEAARPHTGLEKADIVYVEQVEAGLTRIMAVFASRLPKLVGPVRSARESDLELLRQYDHPALAYSGVQSKLRSKVESAPLAALPPGRAREAYVRKSDRPAPHNLYLRPEAALASDAAADVGAPRDIGFRFGPAPERGGRRTAGRSVRFQAARYSFDWSAEKGTWLVSMDGSPARTTDDGRLEAATVVIQHVKISDSELGDSSGSITPLTESVGSGSALVLRGGKEYEARWERQSATGGTTFTDAGGKRLAFARGQVWVVLAPVD</sequence>
<reference evidence="4" key="2">
    <citation type="journal article" date="2023" name="Int. J. Syst. Evol. Microbiol.">
        <title>Streptomyces marispadix sp. nov., isolated from marine beach sediment of the Northern Coast of Portugal.</title>
        <authorList>
            <person name="dos Santos J.D.N."/>
            <person name="Vitorino I.R."/>
            <person name="Kallscheuer N."/>
            <person name="Srivastava A."/>
            <person name="Krautwurst S."/>
            <person name="Marz M."/>
            <person name="Jogler C."/>
            <person name="Lobo Da Cunha A."/>
            <person name="Catita J."/>
            <person name="Goncalves H."/>
            <person name="Gonzalez I."/>
            <person name="Reyes F."/>
            <person name="Lage O.M."/>
        </authorList>
    </citation>
    <scope>NUCLEOTIDE SEQUENCE</scope>
    <source>
        <strain evidence="4">M600PL45_2</strain>
    </source>
</reference>
<dbReference type="Gene3D" id="3.50.90.10">
    <property type="entry name" value="YerB-like"/>
    <property type="match status" value="1"/>
</dbReference>
<proteinExistence type="predicted"/>
<feature type="domain" description="DUF3048" evidence="2">
    <location>
        <begin position="49"/>
        <end position="173"/>
    </location>
</feature>
<dbReference type="InterPro" id="IPR023158">
    <property type="entry name" value="YerB-like_sf"/>
</dbReference>
<comment type="caution">
    <text evidence="4">The sequence shown here is derived from an EMBL/GenBank/DDBJ whole genome shotgun (WGS) entry which is preliminary data.</text>
</comment>
<dbReference type="InterPro" id="IPR021416">
    <property type="entry name" value="DUF3048_N"/>
</dbReference>
<gene>
    <name evidence="4" type="ORF">MMA15_13200</name>
</gene>
<evidence type="ECO:0000313" key="4">
    <source>
        <dbReference type="EMBL" id="MCH6161322.1"/>
    </source>
</evidence>
<dbReference type="Proteomes" id="UP001166784">
    <property type="component" value="Unassembled WGS sequence"/>
</dbReference>
<keyword evidence="5" id="KW-1185">Reference proteome</keyword>
<accession>A0ABS9SYH7</accession>
<evidence type="ECO:0000259" key="2">
    <source>
        <dbReference type="Pfam" id="PF11258"/>
    </source>
</evidence>
<name>A0ABS9SYH7_9ACTN</name>
<reference evidence="4" key="1">
    <citation type="submission" date="2022-03" db="EMBL/GenBank/DDBJ databases">
        <authorList>
            <person name="Santos J.D.N."/>
            <person name="Kallscheuer N."/>
            <person name="Jogler C."/>
            <person name="Lage O.M."/>
        </authorList>
    </citation>
    <scope>NUCLEOTIDE SEQUENCE</scope>
    <source>
        <strain evidence="4">M600PL45_2</strain>
    </source>
</reference>
<dbReference type="InterPro" id="IPR035328">
    <property type="entry name" value="DUF3048_C"/>
</dbReference>
<feature type="region of interest" description="Disordered" evidence="1">
    <location>
        <begin position="27"/>
        <end position="47"/>
    </location>
</feature>
<protein>
    <submittedName>
        <fullName evidence="4">DUF3048 domain-containing protein</fullName>
    </submittedName>
</protein>
<dbReference type="EMBL" id="JAKWJU010000002">
    <property type="protein sequence ID" value="MCH6161322.1"/>
    <property type="molecule type" value="Genomic_DNA"/>
</dbReference>
<evidence type="ECO:0000256" key="1">
    <source>
        <dbReference type="SAM" id="MobiDB-lite"/>
    </source>
</evidence>
<evidence type="ECO:0000313" key="5">
    <source>
        <dbReference type="Proteomes" id="UP001166784"/>
    </source>
</evidence>
<dbReference type="Pfam" id="PF17479">
    <property type="entry name" value="DUF3048_C"/>
    <property type="match status" value="1"/>
</dbReference>